<evidence type="ECO:0000256" key="1">
    <source>
        <dbReference type="ARBA" id="ARBA00010641"/>
    </source>
</evidence>
<keyword evidence="2" id="KW-0805">Transcription regulation</keyword>
<keyword evidence="5" id="KW-0804">Transcription</keyword>
<dbReference type="InterPro" id="IPR039425">
    <property type="entry name" value="RNA_pol_sigma-70-like"/>
</dbReference>
<evidence type="ECO:0000313" key="10">
    <source>
        <dbReference type="Proteomes" id="UP001595698"/>
    </source>
</evidence>
<dbReference type="InterPro" id="IPR014284">
    <property type="entry name" value="RNA_pol_sigma-70_dom"/>
</dbReference>
<dbReference type="RefSeq" id="WP_386191389.1">
    <property type="nucleotide sequence ID" value="NZ_JBHSBC010000021.1"/>
</dbReference>
<dbReference type="InterPro" id="IPR036388">
    <property type="entry name" value="WH-like_DNA-bd_sf"/>
</dbReference>
<evidence type="ECO:0000256" key="5">
    <source>
        <dbReference type="ARBA" id="ARBA00023163"/>
    </source>
</evidence>
<comment type="similarity">
    <text evidence="1">Belongs to the sigma-70 factor family. ECF subfamily.</text>
</comment>
<dbReference type="Pfam" id="PF04542">
    <property type="entry name" value="Sigma70_r2"/>
    <property type="match status" value="1"/>
</dbReference>
<evidence type="ECO:0000313" key="9">
    <source>
        <dbReference type="EMBL" id="MFC3982808.1"/>
    </source>
</evidence>
<organism evidence="9 10">
    <name type="scientific">Streptosporangium jomthongense</name>
    <dbReference type="NCBI Taxonomy" id="1193683"/>
    <lineage>
        <taxon>Bacteria</taxon>
        <taxon>Bacillati</taxon>
        <taxon>Actinomycetota</taxon>
        <taxon>Actinomycetes</taxon>
        <taxon>Streptosporangiales</taxon>
        <taxon>Streptosporangiaceae</taxon>
        <taxon>Streptosporangium</taxon>
    </lineage>
</organism>
<protein>
    <submittedName>
        <fullName evidence="9">Sigma-70 family RNA polymerase sigma factor</fullName>
    </submittedName>
</protein>
<dbReference type="Gene3D" id="1.10.10.10">
    <property type="entry name" value="Winged helix-like DNA-binding domain superfamily/Winged helix DNA-binding domain"/>
    <property type="match status" value="1"/>
</dbReference>
<keyword evidence="3" id="KW-0731">Sigma factor</keyword>
<feature type="region of interest" description="Disordered" evidence="6">
    <location>
        <begin position="184"/>
        <end position="212"/>
    </location>
</feature>
<evidence type="ECO:0000259" key="8">
    <source>
        <dbReference type="Pfam" id="PF08281"/>
    </source>
</evidence>
<dbReference type="SUPFAM" id="SSF88659">
    <property type="entry name" value="Sigma3 and sigma4 domains of RNA polymerase sigma factors"/>
    <property type="match status" value="1"/>
</dbReference>
<reference evidence="10" key="1">
    <citation type="journal article" date="2019" name="Int. J. Syst. Evol. Microbiol.">
        <title>The Global Catalogue of Microorganisms (GCM) 10K type strain sequencing project: providing services to taxonomists for standard genome sequencing and annotation.</title>
        <authorList>
            <consortium name="The Broad Institute Genomics Platform"/>
            <consortium name="The Broad Institute Genome Sequencing Center for Infectious Disease"/>
            <person name="Wu L."/>
            <person name="Ma J."/>
        </authorList>
    </citation>
    <scope>NUCLEOTIDE SEQUENCE [LARGE SCALE GENOMIC DNA]</scope>
    <source>
        <strain evidence="10">TBRC 7912</strain>
    </source>
</reference>
<dbReference type="PANTHER" id="PTHR43133:SF50">
    <property type="entry name" value="ECF RNA POLYMERASE SIGMA FACTOR SIGM"/>
    <property type="match status" value="1"/>
</dbReference>
<dbReference type="InterPro" id="IPR007627">
    <property type="entry name" value="RNA_pol_sigma70_r2"/>
</dbReference>
<evidence type="ECO:0000256" key="6">
    <source>
        <dbReference type="SAM" id="MobiDB-lite"/>
    </source>
</evidence>
<name>A0ABV8F6A5_9ACTN</name>
<feature type="domain" description="RNA polymerase sigma-70 region 2" evidence="7">
    <location>
        <begin position="35"/>
        <end position="101"/>
    </location>
</feature>
<dbReference type="EMBL" id="JBHSBC010000021">
    <property type="protein sequence ID" value="MFC3982808.1"/>
    <property type="molecule type" value="Genomic_DNA"/>
</dbReference>
<feature type="domain" description="RNA polymerase sigma factor 70 region 4 type 2" evidence="8">
    <location>
        <begin position="128"/>
        <end position="180"/>
    </location>
</feature>
<keyword evidence="10" id="KW-1185">Reference proteome</keyword>
<accession>A0ABV8F6A5</accession>
<dbReference type="InterPro" id="IPR013325">
    <property type="entry name" value="RNA_pol_sigma_r2"/>
</dbReference>
<dbReference type="NCBIfam" id="TIGR02937">
    <property type="entry name" value="sigma70-ECF"/>
    <property type="match status" value="1"/>
</dbReference>
<dbReference type="Gene3D" id="1.10.1740.10">
    <property type="match status" value="1"/>
</dbReference>
<comment type="caution">
    <text evidence="9">The sequence shown here is derived from an EMBL/GenBank/DDBJ whole genome shotgun (WGS) entry which is preliminary data.</text>
</comment>
<proteinExistence type="inferred from homology"/>
<evidence type="ECO:0000256" key="3">
    <source>
        <dbReference type="ARBA" id="ARBA00023082"/>
    </source>
</evidence>
<evidence type="ECO:0000256" key="2">
    <source>
        <dbReference type="ARBA" id="ARBA00023015"/>
    </source>
</evidence>
<sequence>MKAADPDRRRLCDVKAELLSHGEPTIRDGTDIAALFADHHLGLVRLALLMVGDQPTAEDVVQEAFARTHAGRRRLRDPGRALAYVRSAVLNGCRSVLRRRAVTWRRAVPYEPPVWSAEHAALLGEERREVLLALLRLPRRQREALTLRYYFDLSDPEIAETMGVGASTARSTITRGLAALARALGGPGAPGASGTPASPGGPGDLRDLGEQP</sequence>
<evidence type="ECO:0000259" key="7">
    <source>
        <dbReference type="Pfam" id="PF04542"/>
    </source>
</evidence>
<dbReference type="Pfam" id="PF08281">
    <property type="entry name" value="Sigma70_r4_2"/>
    <property type="match status" value="1"/>
</dbReference>
<keyword evidence="4" id="KW-0238">DNA-binding</keyword>
<dbReference type="Proteomes" id="UP001595698">
    <property type="component" value="Unassembled WGS sequence"/>
</dbReference>
<dbReference type="InterPro" id="IPR013324">
    <property type="entry name" value="RNA_pol_sigma_r3/r4-like"/>
</dbReference>
<gene>
    <name evidence="9" type="ORF">ACFOYY_21900</name>
</gene>
<evidence type="ECO:0000256" key="4">
    <source>
        <dbReference type="ARBA" id="ARBA00023125"/>
    </source>
</evidence>
<dbReference type="SUPFAM" id="SSF88946">
    <property type="entry name" value="Sigma2 domain of RNA polymerase sigma factors"/>
    <property type="match status" value="1"/>
</dbReference>
<dbReference type="InterPro" id="IPR013249">
    <property type="entry name" value="RNA_pol_sigma70_r4_t2"/>
</dbReference>
<dbReference type="PANTHER" id="PTHR43133">
    <property type="entry name" value="RNA POLYMERASE ECF-TYPE SIGMA FACTO"/>
    <property type="match status" value="1"/>
</dbReference>